<dbReference type="SUPFAM" id="SSF55729">
    <property type="entry name" value="Acyl-CoA N-acyltransferases (Nat)"/>
    <property type="match status" value="1"/>
</dbReference>
<dbReference type="CDD" id="cd04301">
    <property type="entry name" value="NAT_SF"/>
    <property type="match status" value="1"/>
</dbReference>
<keyword evidence="5" id="KW-1185">Reference proteome</keyword>
<protein>
    <submittedName>
        <fullName evidence="4">GNAT family N-acetyltransferase</fullName>
    </submittedName>
</protein>
<evidence type="ECO:0000256" key="2">
    <source>
        <dbReference type="ARBA" id="ARBA00023315"/>
    </source>
</evidence>
<feature type="domain" description="N-acetyltransferase" evidence="3">
    <location>
        <begin position="4"/>
        <end position="155"/>
    </location>
</feature>
<dbReference type="Proteomes" id="UP001316184">
    <property type="component" value="Chromosome"/>
</dbReference>
<keyword evidence="2" id="KW-0012">Acyltransferase</keyword>
<keyword evidence="1" id="KW-0808">Transferase</keyword>
<proteinExistence type="predicted"/>
<evidence type="ECO:0000313" key="4">
    <source>
        <dbReference type="EMBL" id="UUP13550.1"/>
    </source>
</evidence>
<dbReference type="PROSITE" id="PS51186">
    <property type="entry name" value="GNAT"/>
    <property type="match status" value="1"/>
</dbReference>
<name>A0ABY5M5V9_9ACTN</name>
<dbReference type="RefSeq" id="WP_232403668.1">
    <property type="nucleotide sequence ID" value="NZ_CP102173.1"/>
</dbReference>
<dbReference type="InterPro" id="IPR000182">
    <property type="entry name" value="GNAT_dom"/>
</dbReference>
<dbReference type="PANTHER" id="PTHR43877">
    <property type="entry name" value="AMINOALKYLPHOSPHONATE N-ACETYLTRANSFERASE-RELATED-RELATED"/>
    <property type="match status" value="1"/>
</dbReference>
<sequence>MSEFEIRQDDLRGGEVIALLEQHLAEMNSHTPPESVHALDVDRLRAPGVTFWSVWSPDGRLAGCGALKRIDDTHAEIKSMRVADDFRRQGVGQVVLRHLIDAARAAGYRRVSLETGSNPPFEAARRLYERNGFTYCGPFDGYVEDPWSVFMTLEL</sequence>
<dbReference type="Gene3D" id="3.40.630.30">
    <property type="match status" value="1"/>
</dbReference>
<evidence type="ECO:0000259" key="3">
    <source>
        <dbReference type="PROSITE" id="PS51186"/>
    </source>
</evidence>
<reference evidence="4 5" key="1">
    <citation type="submission" date="2022-08" db="EMBL/GenBank/DDBJ databases">
        <title>novel species in genus Aeromicrobium.</title>
        <authorList>
            <person name="Ye L."/>
        </authorList>
    </citation>
    <scope>NUCLEOTIDE SEQUENCE [LARGE SCALE GENOMIC DNA]</scope>
    <source>
        <strain evidence="5">zg-Y1379</strain>
    </source>
</reference>
<evidence type="ECO:0000313" key="5">
    <source>
        <dbReference type="Proteomes" id="UP001316184"/>
    </source>
</evidence>
<dbReference type="PANTHER" id="PTHR43877:SF5">
    <property type="entry name" value="BLL8307 PROTEIN"/>
    <property type="match status" value="1"/>
</dbReference>
<evidence type="ECO:0000256" key="1">
    <source>
        <dbReference type="ARBA" id="ARBA00022679"/>
    </source>
</evidence>
<dbReference type="InterPro" id="IPR016181">
    <property type="entry name" value="Acyl_CoA_acyltransferase"/>
</dbReference>
<accession>A0ABY5M5V9</accession>
<dbReference type="EMBL" id="CP102173">
    <property type="protein sequence ID" value="UUP13550.1"/>
    <property type="molecule type" value="Genomic_DNA"/>
</dbReference>
<organism evidence="4 5">
    <name type="scientific">Aeromicrobium wangtongii</name>
    <dbReference type="NCBI Taxonomy" id="2969247"/>
    <lineage>
        <taxon>Bacteria</taxon>
        <taxon>Bacillati</taxon>
        <taxon>Actinomycetota</taxon>
        <taxon>Actinomycetes</taxon>
        <taxon>Propionibacteriales</taxon>
        <taxon>Nocardioidaceae</taxon>
        <taxon>Aeromicrobium</taxon>
    </lineage>
</organism>
<gene>
    <name evidence="4" type="ORF">NQV15_17130</name>
</gene>
<dbReference type="InterPro" id="IPR050832">
    <property type="entry name" value="Bact_Acetyltransf"/>
</dbReference>
<dbReference type="Pfam" id="PF00583">
    <property type="entry name" value="Acetyltransf_1"/>
    <property type="match status" value="1"/>
</dbReference>